<dbReference type="EMBL" id="BARS01003269">
    <property type="protein sequence ID" value="GAF80241.1"/>
    <property type="molecule type" value="Genomic_DNA"/>
</dbReference>
<dbReference type="GO" id="GO:0016787">
    <property type="term" value="F:hydrolase activity"/>
    <property type="evidence" value="ECO:0007669"/>
    <property type="project" value="UniProtKB-KW"/>
</dbReference>
<dbReference type="InterPro" id="IPR033411">
    <property type="entry name" value="Ribonuclease_PIN"/>
</dbReference>
<dbReference type="Gene3D" id="3.40.50.1010">
    <property type="entry name" value="5'-nuclease"/>
    <property type="match status" value="1"/>
</dbReference>
<dbReference type="Gene3D" id="2.20.28.10">
    <property type="match status" value="1"/>
</dbReference>
<evidence type="ECO:0000313" key="5">
    <source>
        <dbReference type="EMBL" id="GAF80241.1"/>
    </source>
</evidence>
<comment type="caution">
    <text evidence="5">The sequence shown here is derived from an EMBL/GenBank/DDBJ whole genome shotgun (WGS) entry which is preliminary data.</text>
</comment>
<evidence type="ECO:0000256" key="2">
    <source>
        <dbReference type="ARBA" id="ARBA00022723"/>
    </source>
</evidence>
<name>X0SYM0_9ZZZZ</name>
<evidence type="ECO:0000259" key="4">
    <source>
        <dbReference type="Pfam" id="PF17146"/>
    </source>
</evidence>
<evidence type="ECO:0000256" key="1">
    <source>
        <dbReference type="ARBA" id="ARBA00022722"/>
    </source>
</evidence>
<dbReference type="GO" id="GO:0030490">
    <property type="term" value="P:maturation of SSU-rRNA"/>
    <property type="evidence" value="ECO:0007669"/>
    <property type="project" value="TreeGrafter"/>
</dbReference>
<evidence type="ECO:0000256" key="3">
    <source>
        <dbReference type="ARBA" id="ARBA00022801"/>
    </source>
</evidence>
<dbReference type="GO" id="GO:0030688">
    <property type="term" value="C:preribosome, small subunit precursor"/>
    <property type="evidence" value="ECO:0007669"/>
    <property type="project" value="TreeGrafter"/>
</dbReference>
<keyword evidence="3" id="KW-0378">Hydrolase</keyword>
<dbReference type="Pfam" id="PF17146">
    <property type="entry name" value="PIN_6"/>
    <property type="match status" value="1"/>
</dbReference>
<reference evidence="5" key="1">
    <citation type="journal article" date="2014" name="Front. Microbiol.">
        <title>High frequency of phylogenetically diverse reductive dehalogenase-homologous genes in deep subseafloor sedimentary metagenomes.</title>
        <authorList>
            <person name="Kawai M."/>
            <person name="Futagami T."/>
            <person name="Toyoda A."/>
            <person name="Takaki Y."/>
            <person name="Nishi S."/>
            <person name="Hori S."/>
            <person name="Arai W."/>
            <person name="Tsubouchi T."/>
            <person name="Morono Y."/>
            <person name="Uchiyama I."/>
            <person name="Ito T."/>
            <person name="Fujiyama A."/>
            <person name="Inagaki F."/>
            <person name="Takami H."/>
        </authorList>
    </citation>
    <scope>NUCLEOTIDE SEQUENCE</scope>
    <source>
        <strain evidence="5">Expedition CK06-06</strain>
    </source>
</reference>
<dbReference type="InterPro" id="IPR039907">
    <property type="entry name" value="NOB1"/>
</dbReference>
<dbReference type="AlphaFoldDB" id="X0SYM0"/>
<dbReference type="GO" id="GO:0046872">
    <property type="term" value="F:metal ion binding"/>
    <property type="evidence" value="ECO:0007669"/>
    <property type="project" value="UniProtKB-KW"/>
</dbReference>
<keyword evidence="1" id="KW-0540">Nuclease</keyword>
<proteinExistence type="predicted"/>
<dbReference type="PANTHER" id="PTHR12814:SF2">
    <property type="entry name" value="RNA-BINDING PROTEIN NOB1"/>
    <property type="match status" value="1"/>
</dbReference>
<protein>
    <recommendedName>
        <fullName evidence="4">Ribonuclease PIN domain-containing protein</fullName>
    </recommendedName>
</protein>
<gene>
    <name evidence="5" type="ORF">S01H1_06319</name>
</gene>
<dbReference type="PANTHER" id="PTHR12814">
    <property type="entry name" value="RNA-BINDING PROTEIN NOB1"/>
    <property type="match status" value="1"/>
</dbReference>
<accession>X0SYM0</accession>
<organism evidence="5">
    <name type="scientific">marine sediment metagenome</name>
    <dbReference type="NCBI Taxonomy" id="412755"/>
    <lineage>
        <taxon>unclassified sequences</taxon>
        <taxon>metagenomes</taxon>
        <taxon>ecological metagenomes</taxon>
    </lineage>
</organism>
<dbReference type="CDD" id="cd09876">
    <property type="entry name" value="PIN_Nob1-like"/>
    <property type="match status" value="1"/>
</dbReference>
<sequence>MAKKGPPSNVLLLDTSAFIMGYMATDVDAEHFSVPSVRDELTEGGLHRIRFDNAARSGHLKVLSPASRFLEDVREVAKEMGEEGALSAADMQLLALGLYLQSDGKTPTVVSDDYSVQNLANGMGLGFKSLATPGIQQMFEWVVYCPGCRRRFEERQRGDTCPICGTELKRKPGRKKKIG</sequence>
<dbReference type="GO" id="GO:0004521">
    <property type="term" value="F:RNA endonuclease activity"/>
    <property type="evidence" value="ECO:0007669"/>
    <property type="project" value="TreeGrafter"/>
</dbReference>
<feature type="domain" description="Ribonuclease PIN" evidence="4">
    <location>
        <begin position="11"/>
        <end position="99"/>
    </location>
</feature>
<keyword evidence="2" id="KW-0479">Metal-binding</keyword>